<feature type="compositionally biased region" description="Basic and acidic residues" evidence="1">
    <location>
        <begin position="310"/>
        <end position="352"/>
    </location>
</feature>
<dbReference type="Proteomes" id="UP000887229">
    <property type="component" value="Unassembled WGS sequence"/>
</dbReference>
<gene>
    <name evidence="2" type="ORF">F5Z01DRAFT_673420</name>
</gene>
<dbReference type="EMBL" id="MU251251">
    <property type="protein sequence ID" value="KAG9255480.1"/>
    <property type="molecule type" value="Genomic_DNA"/>
</dbReference>
<dbReference type="GeneID" id="70295842"/>
<feature type="region of interest" description="Disordered" evidence="1">
    <location>
        <begin position="1"/>
        <end position="30"/>
    </location>
</feature>
<accession>A0A9P8CQT8</accession>
<feature type="region of interest" description="Disordered" evidence="1">
    <location>
        <begin position="306"/>
        <end position="429"/>
    </location>
</feature>
<proteinExistence type="predicted"/>
<dbReference type="RefSeq" id="XP_046119404.1">
    <property type="nucleotide sequence ID" value="XM_046264939.1"/>
</dbReference>
<sequence>MSSLGVRDAPAKKGSQLAASLKAMGSTQAEYENHLKQRGELENQKTRREQLFKKAWLDATNLGKAADGVFDSAELHFAEHRKIRQQLADVREKEEASLQQLENSYRSYGLIIESQRSTQSASEYRVSPRSPTTSQRDAEALRPRDSTSPAQREAIDTMRTSDVCRSQEPNVDAIDAQSTVNCEREAGPDTADGNIDNVTEIQQPPPARVKRFSEINSGGQAIHGICKARRDKVNNWIFSCRGSKPACVKKRFFYHRTDDNLLNAVSRHATSHHGIATRDWPEICRQMGTRVIDCTEDDVKRNNEAFNGVVDRHAPKNNPKDKADPEYKTRGGKVPEQRATRDLRPRTAERPPSETTAELEQDAQTGAWASPERNTSPSGDMDMEAVLQEASEQARAALAESTQPQHALAPYSSEIFEPLPQAAPVAEMS</sequence>
<feature type="compositionally biased region" description="Polar residues" evidence="1">
    <location>
        <begin position="353"/>
        <end position="364"/>
    </location>
</feature>
<organism evidence="2 3">
    <name type="scientific">Emericellopsis atlantica</name>
    <dbReference type="NCBI Taxonomy" id="2614577"/>
    <lineage>
        <taxon>Eukaryota</taxon>
        <taxon>Fungi</taxon>
        <taxon>Dikarya</taxon>
        <taxon>Ascomycota</taxon>
        <taxon>Pezizomycotina</taxon>
        <taxon>Sordariomycetes</taxon>
        <taxon>Hypocreomycetidae</taxon>
        <taxon>Hypocreales</taxon>
        <taxon>Bionectriaceae</taxon>
        <taxon>Emericellopsis</taxon>
    </lineage>
</organism>
<feature type="region of interest" description="Disordered" evidence="1">
    <location>
        <begin position="116"/>
        <end position="165"/>
    </location>
</feature>
<comment type="caution">
    <text evidence="2">The sequence shown here is derived from an EMBL/GenBank/DDBJ whole genome shotgun (WGS) entry which is preliminary data.</text>
</comment>
<dbReference type="AlphaFoldDB" id="A0A9P8CQT8"/>
<reference evidence="2" key="1">
    <citation type="journal article" date="2021" name="IMA Fungus">
        <title>Genomic characterization of three marine fungi, including Emericellopsis atlantica sp. nov. with signatures of a generalist lifestyle and marine biomass degradation.</title>
        <authorList>
            <person name="Hagestad O.C."/>
            <person name="Hou L."/>
            <person name="Andersen J.H."/>
            <person name="Hansen E.H."/>
            <person name="Altermark B."/>
            <person name="Li C."/>
            <person name="Kuhnert E."/>
            <person name="Cox R.J."/>
            <person name="Crous P.W."/>
            <person name="Spatafora J.W."/>
            <person name="Lail K."/>
            <person name="Amirebrahimi M."/>
            <person name="Lipzen A."/>
            <person name="Pangilinan J."/>
            <person name="Andreopoulos W."/>
            <person name="Hayes R.D."/>
            <person name="Ng V."/>
            <person name="Grigoriev I.V."/>
            <person name="Jackson S.A."/>
            <person name="Sutton T.D.S."/>
            <person name="Dobson A.D.W."/>
            <person name="Rama T."/>
        </authorList>
    </citation>
    <scope>NUCLEOTIDE SEQUENCE</scope>
    <source>
        <strain evidence="2">TS7</strain>
    </source>
</reference>
<feature type="compositionally biased region" description="Basic and acidic residues" evidence="1">
    <location>
        <begin position="136"/>
        <end position="145"/>
    </location>
</feature>
<name>A0A9P8CQT8_9HYPO</name>
<evidence type="ECO:0000256" key="1">
    <source>
        <dbReference type="SAM" id="MobiDB-lite"/>
    </source>
</evidence>
<protein>
    <submittedName>
        <fullName evidence="2">Uncharacterized protein</fullName>
    </submittedName>
</protein>
<evidence type="ECO:0000313" key="2">
    <source>
        <dbReference type="EMBL" id="KAG9255480.1"/>
    </source>
</evidence>
<keyword evidence="3" id="KW-1185">Reference proteome</keyword>
<evidence type="ECO:0000313" key="3">
    <source>
        <dbReference type="Proteomes" id="UP000887229"/>
    </source>
</evidence>
<dbReference type="OrthoDB" id="10476769at2759"/>